<keyword evidence="6" id="KW-1185">Reference proteome</keyword>
<evidence type="ECO:0000256" key="2">
    <source>
        <dbReference type="ARBA" id="ARBA00023295"/>
    </source>
</evidence>
<dbReference type="Gene3D" id="1.20.1270.50">
    <property type="entry name" value="Glycoside hydrolase family 38, central domain"/>
    <property type="match status" value="1"/>
</dbReference>
<dbReference type="GO" id="GO:0006013">
    <property type="term" value="P:mannose metabolic process"/>
    <property type="evidence" value="ECO:0007669"/>
    <property type="project" value="InterPro"/>
</dbReference>
<dbReference type="EMBL" id="JAPDIA010000009">
    <property type="protein sequence ID" value="MDG0814595.1"/>
    <property type="molecule type" value="Genomic_DNA"/>
</dbReference>
<evidence type="ECO:0000256" key="3">
    <source>
        <dbReference type="SAM" id="MobiDB-lite"/>
    </source>
</evidence>
<dbReference type="InterPro" id="IPR015341">
    <property type="entry name" value="Glyco_hydro_38_cen"/>
</dbReference>
<dbReference type="SUPFAM" id="SSF88713">
    <property type="entry name" value="Glycoside hydrolase/deacetylase"/>
    <property type="match status" value="1"/>
</dbReference>
<dbReference type="InterPro" id="IPR028995">
    <property type="entry name" value="Glyco_hydro_57/38_cen_sf"/>
</dbReference>
<organism evidence="5 6">
    <name type="scientific">Cohnella rhizosphaerae</name>
    <dbReference type="NCBI Taxonomy" id="1457232"/>
    <lineage>
        <taxon>Bacteria</taxon>
        <taxon>Bacillati</taxon>
        <taxon>Bacillota</taxon>
        <taxon>Bacilli</taxon>
        <taxon>Bacillales</taxon>
        <taxon>Paenibacillaceae</taxon>
        <taxon>Cohnella</taxon>
    </lineage>
</organism>
<dbReference type="InterPro" id="IPR011330">
    <property type="entry name" value="Glyco_hydro/deAcase_b/a-brl"/>
</dbReference>
<proteinExistence type="predicted"/>
<keyword evidence="1" id="KW-0378">Hydrolase</keyword>
<dbReference type="PANTHER" id="PTHR46017:SF1">
    <property type="entry name" value="ALPHA-MANNOSIDASE 2C1"/>
    <property type="match status" value="1"/>
</dbReference>
<evidence type="ECO:0000256" key="1">
    <source>
        <dbReference type="ARBA" id="ARBA00022801"/>
    </source>
</evidence>
<evidence type="ECO:0000313" key="6">
    <source>
        <dbReference type="Proteomes" id="UP001153404"/>
    </source>
</evidence>
<dbReference type="CDD" id="cd10789">
    <property type="entry name" value="GH38N_AMII_ER_cytosolic"/>
    <property type="match status" value="1"/>
</dbReference>
<dbReference type="Pfam" id="PF01074">
    <property type="entry name" value="Glyco_hydro_38N"/>
    <property type="match status" value="1"/>
</dbReference>
<feature type="region of interest" description="Disordered" evidence="3">
    <location>
        <begin position="460"/>
        <end position="494"/>
    </location>
</feature>
<evidence type="ECO:0000259" key="4">
    <source>
        <dbReference type="SMART" id="SM00872"/>
    </source>
</evidence>
<dbReference type="InterPro" id="IPR037094">
    <property type="entry name" value="Glyco_hydro_38_cen_sf"/>
</dbReference>
<dbReference type="GO" id="GO:0004559">
    <property type="term" value="F:alpha-mannosidase activity"/>
    <property type="evidence" value="ECO:0007669"/>
    <property type="project" value="InterPro"/>
</dbReference>
<feature type="region of interest" description="Disordered" evidence="3">
    <location>
        <begin position="570"/>
        <end position="596"/>
    </location>
</feature>
<name>A0A9X4L134_9BACL</name>
<dbReference type="Pfam" id="PF09261">
    <property type="entry name" value="Alpha-mann_mid"/>
    <property type="match status" value="1"/>
</dbReference>
<sequence>MSVTIEQRLRRLLGPEPKSYWEEKITERYGYWGGRILAQLFFAYELSKVNGGQYDQVISKALTPIENGLAEEGVIGKQTAIAAEALLQNLAAEAKSYEILAVAHAHIDMNWMWSWDETVAVTLDTFRTMLNLMEEYPAFTFSQSQASIYRIVEQYAPDMLLEIKRRVKEGRWEVTASHWVEADKNMPNGESLSRHLLYAKRYLADLFELDIDSLNLDFEPDTFGHSLNVPEILANGGVKYFYHCRGNDAPIFYKWEAPSGKSVLVYREPTWYNDNIQSSLGAYVPDICRQTGLKTYLKVYGVGDHGGGPTRRDLERLQDMNDWPIYPRLRFGTYREFFAMADAIADRFPVMRGEQNFIFTGCYTSQTRIKTANRMGEAALNEAEAISALANVETGKAYPAEAFEEAWRNVLFNQFHDILPGSGVIETREHALGLFQNTMATANTHRKLAMERIAADIDTSGLAGDSSGQTTSEGGGSRLRRAVVPDYPGGEGGAAPPESYICSTRPCKSGRKRLKSCYGIGKARLPRSRSRTARAMPCRTRCSIKDLTSIGDTILSGLWRWSRHRRSVTPLIPSRKGKQRSVLCRRPSRGSTSRKRSCSENELLQAMFDSRDGTVRSLIRKDTGEQLVDPARPAGVFRLIQEDPERAMTAWRVGRYMEVTNLHGGAVKIKKRRMGTAAANHTSGIQIQPDAASCLCIARQ</sequence>
<dbReference type="AlphaFoldDB" id="A0A9X4L134"/>
<dbReference type="Gene3D" id="3.20.110.10">
    <property type="entry name" value="Glycoside hydrolase 38, N terminal domain"/>
    <property type="match status" value="1"/>
</dbReference>
<gene>
    <name evidence="5" type="ORF">OMP40_38910</name>
</gene>
<accession>A0A9X4L134</accession>
<dbReference type="RefSeq" id="WP_277539564.1">
    <property type="nucleotide sequence ID" value="NZ_JAPDIA010000009.1"/>
</dbReference>
<dbReference type="InterPro" id="IPR000602">
    <property type="entry name" value="Glyco_hydro_38_N"/>
</dbReference>
<protein>
    <recommendedName>
        <fullName evidence="4">Glycoside hydrolase family 38 central domain-containing protein</fullName>
    </recommendedName>
</protein>
<feature type="domain" description="Glycoside hydrolase family 38 central" evidence="4">
    <location>
        <begin position="360"/>
        <end position="435"/>
    </location>
</feature>
<evidence type="ECO:0000313" key="5">
    <source>
        <dbReference type="EMBL" id="MDG0814595.1"/>
    </source>
</evidence>
<comment type="caution">
    <text evidence="5">The sequence shown here is derived from an EMBL/GenBank/DDBJ whole genome shotgun (WGS) entry which is preliminary data.</text>
</comment>
<dbReference type="PANTHER" id="PTHR46017">
    <property type="entry name" value="ALPHA-MANNOSIDASE 2C1"/>
    <property type="match status" value="1"/>
</dbReference>
<dbReference type="FunFam" id="1.20.1270.50:FF:000004">
    <property type="entry name" value="alpha-mannosidase 2C1 isoform X1"/>
    <property type="match status" value="1"/>
</dbReference>
<feature type="compositionally biased region" description="Basic residues" evidence="3">
    <location>
        <begin position="586"/>
        <end position="596"/>
    </location>
</feature>
<dbReference type="Proteomes" id="UP001153404">
    <property type="component" value="Unassembled WGS sequence"/>
</dbReference>
<dbReference type="SUPFAM" id="SSF88688">
    <property type="entry name" value="Families 57/38 glycoside transferase middle domain"/>
    <property type="match status" value="1"/>
</dbReference>
<dbReference type="SMART" id="SM00872">
    <property type="entry name" value="Alpha-mann_mid"/>
    <property type="match status" value="1"/>
</dbReference>
<reference evidence="5" key="1">
    <citation type="submission" date="2022-10" db="EMBL/GenBank/DDBJ databases">
        <title>Comparative genomic analysis of Cohnella hashimotonis sp. nov., isolated from the International Space Station.</title>
        <authorList>
            <person name="Simpson A."/>
            <person name="Venkateswaran K."/>
        </authorList>
    </citation>
    <scope>NUCLEOTIDE SEQUENCE</scope>
    <source>
        <strain evidence="5">DSM 28161</strain>
    </source>
</reference>
<dbReference type="GO" id="GO:0009313">
    <property type="term" value="P:oligosaccharide catabolic process"/>
    <property type="evidence" value="ECO:0007669"/>
    <property type="project" value="TreeGrafter"/>
</dbReference>
<keyword evidence="2" id="KW-0326">Glycosidase</keyword>
<dbReference type="InterPro" id="IPR027291">
    <property type="entry name" value="Glyco_hydro_38_N_sf"/>
</dbReference>